<feature type="compositionally biased region" description="Acidic residues" evidence="1">
    <location>
        <begin position="18"/>
        <end position="27"/>
    </location>
</feature>
<feature type="region of interest" description="Disordered" evidence="1">
    <location>
        <begin position="1"/>
        <end position="27"/>
    </location>
</feature>
<dbReference type="AlphaFoldDB" id="A0A6C0AC66"/>
<accession>A0A6C0AC66</accession>
<evidence type="ECO:0000256" key="1">
    <source>
        <dbReference type="SAM" id="MobiDB-lite"/>
    </source>
</evidence>
<name>A0A6C0AC66_9ZZZZ</name>
<dbReference type="Pfam" id="PF19064">
    <property type="entry name" value="DUF5760"/>
    <property type="match status" value="1"/>
</dbReference>
<sequence length="153" mass="17838">MTDENKYPESDFENSVASDDEEIEDDDLELSKEFQESVIKYVKLDDLVRKKMDEIKELKKVRKPCEEFILSYLDDVKVNKVEITDGSLKRQQTETKVPINNKVIKSALEKKIDNPKVVNDIIKLVEEREKKVKVSLKRVKRKIPVNKNTGNSK</sequence>
<proteinExistence type="predicted"/>
<protein>
    <submittedName>
        <fullName evidence="2">Uncharacterized protein</fullName>
    </submittedName>
</protein>
<evidence type="ECO:0000313" key="2">
    <source>
        <dbReference type="EMBL" id="QHS77171.1"/>
    </source>
</evidence>
<reference evidence="2" key="1">
    <citation type="journal article" date="2020" name="Nature">
        <title>Giant virus diversity and host interactions through global metagenomics.</title>
        <authorList>
            <person name="Schulz F."/>
            <person name="Roux S."/>
            <person name="Paez-Espino D."/>
            <person name="Jungbluth S."/>
            <person name="Walsh D.A."/>
            <person name="Denef V.J."/>
            <person name="McMahon K.D."/>
            <person name="Konstantinidis K.T."/>
            <person name="Eloe-Fadrosh E.A."/>
            <person name="Kyrpides N.C."/>
            <person name="Woyke T."/>
        </authorList>
    </citation>
    <scope>NUCLEOTIDE SEQUENCE</scope>
    <source>
        <strain evidence="2">GVMAG-S-1004661-13</strain>
    </source>
</reference>
<organism evidence="2">
    <name type="scientific">viral metagenome</name>
    <dbReference type="NCBI Taxonomy" id="1070528"/>
    <lineage>
        <taxon>unclassified sequences</taxon>
        <taxon>metagenomes</taxon>
        <taxon>organismal metagenomes</taxon>
    </lineage>
</organism>
<dbReference type="EMBL" id="MN740543">
    <property type="protein sequence ID" value="QHS77171.1"/>
    <property type="molecule type" value="Genomic_DNA"/>
</dbReference>
<dbReference type="InterPro" id="IPR043918">
    <property type="entry name" value="DUF5760"/>
</dbReference>